<dbReference type="VEuPathDB" id="VectorBase:HLOH_046429"/>
<protein>
    <recommendedName>
        <fullName evidence="8">Carboxylic ester hydrolase</fullName>
        <ecNumber evidence="8">3.1.1.-</ecNumber>
    </recommendedName>
</protein>
<dbReference type="InterPro" id="IPR002018">
    <property type="entry name" value="CarbesteraseB"/>
</dbReference>
<evidence type="ECO:0000313" key="10">
    <source>
        <dbReference type="EMBL" id="KAH9371332.1"/>
    </source>
</evidence>
<keyword evidence="8" id="KW-0732">Signal</keyword>
<dbReference type="SUPFAM" id="SSF53474">
    <property type="entry name" value="alpha/beta-Hydrolases"/>
    <property type="match status" value="1"/>
</dbReference>
<dbReference type="PANTHER" id="PTHR43918">
    <property type="entry name" value="ACETYLCHOLINESTERASE"/>
    <property type="match status" value="1"/>
</dbReference>
<dbReference type="PANTHER" id="PTHR43918:SF4">
    <property type="entry name" value="CARBOXYLIC ESTER HYDROLASE"/>
    <property type="match status" value="1"/>
</dbReference>
<accession>A0A9J6GAG3</accession>
<dbReference type="GO" id="GO:0019695">
    <property type="term" value="P:choline metabolic process"/>
    <property type="evidence" value="ECO:0007669"/>
    <property type="project" value="TreeGrafter"/>
</dbReference>
<evidence type="ECO:0000313" key="11">
    <source>
        <dbReference type="Proteomes" id="UP000821853"/>
    </source>
</evidence>
<proteinExistence type="inferred from homology"/>
<organism evidence="10 11">
    <name type="scientific">Haemaphysalis longicornis</name>
    <name type="common">Bush tick</name>
    <dbReference type="NCBI Taxonomy" id="44386"/>
    <lineage>
        <taxon>Eukaryota</taxon>
        <taxon>Metazoa</taxon>
        <taxon>Ecdysozoa</taxon>
        <taxon>Arthropoda</taxon>
        <taxon>Chelicerata</taxon>
        <taxon>Arachnida</taxon>
        <taxon>Acari</taxon>
        <taxon>Parasitiformes</taxon>
        <taxon>Ixodida</taxon>
        <taxon>Ixodoidea</taxon>
        <taxon>Ixodidae</taxon>
        <taxon>Haemaphysalinae</taxon>
        <taxon>Haemaphysalis</taxon>
    </lineage>
</organism>
<feature type="active site" description="Charge relay system" evidence="7">
    <location>
        <position position="190"/>
    </location>
</feature>
<evidence type="ECO:0000256" key="5">
    <source>
        <dbReference type="ARBA" id="ARBA00023180"/>
    </source>
</evidence>
<keyword evidence="11" id="KW-1185">Reference proteome</keyword>
<dbReference type="GO" id="GO:0006581">
    <property type="term" value="P:acetylcholine catabolic process"/>
    <property type="evidence" value="ECO:0007669"/>
    <property type="project" value="TreeGrafter"/>
</dbReference>
<dbReference type="InterPro" id="IPR029058">
    <property type="entry name" value="AB_hydrolase_fold"/>
</dbReference>
<dbReference type="Gene3D" id="3.40.50.1820">
    <property type="entry name" value="alpha/beta hydrolase"/>
    <property type="match status" value="1"/>
</dbReference>
<name>A0A9J6GAG3_HAELO</name>
<evidence type="ECO:0000256" key="4">
    <source>
        <dbReference type="ARBA" id="ARBA00023157"/>
    </source>
</evidence>
<keyword evidence="5" id="KW-0325">Glycoprotein</keyword>
<evidence type="ECO:0000256" key="2">
    <source>
        <dbReference type="ARBA" id="ARBA00022487"/>
    </source>
</evidence>
<dbReference type="Pfam" id="PF00135">
    <property type="entry name" value="COesterase"/>
    <property type="match status" value="1"/>
</dbReference>
<keyword evidence="2" id="KW-0719">Serine esterase</keyword>
<evidence type="ECO:0000256" key="3">
    <source>
        <dbReference type="ARBA" id="ARBA00022801"/>
    </source>
</evidence>
<feature type="domain" description="Carboxylesterase type B" evidence="9">
    <location>
        <begin position="44"/>
        <end position="342"/>
    </location>
</feature>
<evidence type="ECO:0000256" key="8">
    <source>
        <dbReference type="RuleBase" id="RU361235"/>
    </source>
</evidence>
<evidence type="ECO:0000256" key="1">
    <source>
        <dbReference type="ARBA" id="ARBA00005964"/>
    </source>
</evidence>
<comment type="similarity">
    <text evidence="1 8">Belongs to the type-B carboxylesterase/lipase family.</text>
</comment>
<feature type="chain" id="PRO_5039961412" description="Carboxylic ester hydrolase" evidence="8">
    <location>
        <begin position="17"/>
        <end position="342"/>
    </location>
</feature>
<evidence type="ECO:0000259" key="9">
    <source>
        <dbReference type="Pfam" id="PF00135"/>
    </source>
</evidence>
<dbReference type="Proteomes" id="UP000821853">
    <property type="component" value="Chromosome 3"/>
</dbReference>
<dbReference type="InterPro" id="IPR019826">
    <property type="entry name" value="Carboxylesterase_B_AS"/>
</dbReference>
<sequence length="342" mass="37395">MALMHLSLCFLIGAETENERLSLYSAPVKQLPSFETNTPPFTPWVKDNIGAFGGDANRITIFGESAGAVSIGFHLLSPRSRALFTRAILQSGSPRAPWGFHDNTTARQSAKALAKALKCSDALDNTTLQCLLEKDAKQIVQKEVWGAGVVQFPFVPVQDAEFILNSTHVTSEVATFGNDTAVLLGSNANEGSYFLQYFLALPAETDPENVTEGNFTAVIKALNPTIGEPPLDKILQLYGGVIPYSTEGRLSLLDEIVGDYHFTCPVVQFAELLSKANATVYQYVFSHRSSLNPWPKWMGVIHGEEISFEFGGPFNATEQCDEVDKALSGRVMQYWANFAKTG</sequence>
<gene>
    <name evidence="10" type="ORF">HPB48_021994</name>
</gene>
<dbReference type="InterPro" id="IPR000997">
    <property type="entry name" value="Cholinesterase"/>
</dbReference>
<feature type="active site" description="Acyl-ester intermediate" evidence="7">
    <location>
        <position position="65"/>
    </location>
</feature>
<comment type="catalytic activity">
    <reaction evidence="6">
        <text>acetylcholine + H2O = choline + acetate + H(+)</text>
        <dbReference type="Rhea" id="RHEA:17561"/>
        <dbReference type="ChEBI" id="CHEBI:15354"/>
        <dbReference type="ChEBI" id="CHEBI:15355"/>
        <dbReference type="ChEBI" id="CHEBI:15377"/>
        <dbReference type="ChEBI" id="CHEBI:15378"/>
        <dbReference type="ChEBI" id="CHEBI:30089"/>
        <dbReference type="EC" id="3.1.1.7"/>
    </reaction>
</comment>
<dbReference type="InterPro" id="IPR050654">
    <property type="entry name" value="AChE-related_enzymes"/>
</dbReference>
<feature type="active site" description="Charge relay system" evidence="7">
    <location>
        <position position="302"/>
    </location>
</feature>
<dbReference type="EC" id="3.1.1.-" evidence="8"/>
<dbReference type="OMA" id="EREMIEC"/>
<dbReference type="GO" id="GO:0003990">
    <property type="term" value="F:acetylcholinesterase activity"/>
    <property type="evidence" value="ECO:0007669"/>
    <property type="project" value="UniProtKB-EC"/>
</dbReference>
<dbReference type="AlphaFoldDB" id="A0A9J6GAG3"/>
<dbReference type="GO" id="GO:0005615">
    <property type="term" value="C:extracellular space"/>
    <property type="evidence" value="ECO:0007669"/>
    <property type="project" value="TreeGrafter"/>
</dbReference>
<evidence type="ECO:0000256" key="7">
    <source>
        <dbReference type="PIRSR" id="PIRSR600997-1"/>
    </source>
</evidence>
<dbReference type="EMBL" id="JABSTR010000005">
    <property type="protein sequence ID" value="KAH9371332.1"/>
    <property type="molecule type" value="Genomic_DNA"/>
</dbReference>
<keyword evidence="4" id="KW-1015">Disulfide bond</keyword>
<keyword evidence="3 8" id="KW-0378">Hydrolase</keyword>
<dbReference type="PRINTS" id="PR00878">
    <property type="entry name" value="CHOLNESTRASE"/>
</dbReference>
<dbReference type="OrthoDB" id="9000293at2759"/>
<feature type="signal peptide" evidence="8">
    <location>
        <begin position="1"/>
        <end position="16"/>
    </location>
</feature>
<dbReference type="PROSITE" id="PS00122">
    <property type="entry name" value="CARBOXYLESTERASE_B_1"/>
    <property type="match status" value="1"/>
</dbReference>
<evidence type="ECO:0000256" key="6">
    <source>
        <dbReference type="ARBA" id="ARBA00048484"/>
    </source>
</evidence>
<reference evidence="10 11" key="1">
    <citation type="journal article" date="2020" name="Cell">
        <title>Large-Scale Comparative Analyses of Tick Genomes Elucidate Their Genetic Diversity and Vector Capacities.</title>
        <authorList>
            <consortium name="Tick Genome and Microbiome Consortium (TIGMIC)"/>
            <person name="Jia N."/>
            <person name="Wang J."/>
            <person name="Shi W."/>
            <person name="Du L."/>
            <person name="Sun Y."/>
            <person name="Zhan W."/>
            <person name="Jiang J.F."/>
            <person name="Wang Q."/>
            <person name="Zhang B."/>
            <person name="Ji P."/>
            <person name="Bell-Sakyi L."/>
            <person name="Cui X.M."/>
            <person name="Yuan T.T."/>
            <person name="Jiang B.G."/>
            <person name="Yang W.F."/>
            <person name="Lam T.T."/>
            <person name="Chang Q.C."/>
            <person name="Ding S.J."/>
            <person name="Wang X.J."/>
            <person name="Zhu J.G."/>
            <person name="Ruan X.D."/>
            <person name="Zhao L."/>
            <person name="Wei J.T."/>
            <person name="Ye R.Z."/>
            <person name="Que T.C."/>
            <person name="Du C.H."/>
            <person name="Zhou Y.H."/>
            <person name="Cheng J.X."/>
            <person name="Dai P.F."/>
            <person name="Guo W.B."/>
            <person name="Han X.H."/>
            <person name="Huang E.J."/>
            <person name="Li L.F."/>
            <person name="Wei W."/>
            <person name="Gao Y.C."/>
            <person name="Liu J.Z."/>
            <person name="Shao H.Z."/>
            <person name="Wang X."/>
            <person name="Wang C.C."/>
            <person name="Yang T.C."/>
            <person name="Huo Q.B."/>
            <person name="Li W."/>
            <person name="Chen H.Y."/>
            <person name="Chen S.E."/>
            <person name="Zhou L.G."/>
            <person name="Ni X.B."/>
            <person name="Tian J.H."/>
            <person name="Sheng Y."/>
            <person name="Liu T."/>
            <person name="Pan Y.S."/>
            <person name="Xia L.Y."/>
            <person name="Li J."/>
            <person name="Zhao F."/>
            <person name="Cao W.C."/>
        </authorList>
    </citation>
    <scope>NUCLEOTIDE SEQUENCE [LARGE SCALE GENOMIC DNA]</scope>
    <source>
        <strain evidence="10">HaeL-2018</strain>
    </source>
</reference>
<dbReference type="GO" id="GO:0005886">
    <property type="term" value="C:plasma membrane"/>
    <property type="evidence" value="ECO:0007669"/>
    <property type="project" value="TreeGrafter"/>
</dbReference>
<comment type="caution">
    <text evidence="10">The sequence shown here is derived from an EMBL/GenBank/DDBJ whole genome shotgun (WGS) entry which is preliminary data.</text>
</comment>